<gene>
    <name evidence="2" type="ORF">MERR_LOCUS21768</name>
</gene>
<protein>
    <submittedName>
        <fullName evidence="2">Uncharacterized protein</fullName>
    </submittedName>
</protein>
<evidence type="ECO:0000256" key="1">
    <source>
        <dbReference type="SAM" id="MobiDB-lite"/>
    </source>
</evidence>
<accession>A0A6D2JBC0</accession>
<feature type="compositionally biased region" description="Basic and acidic residues" evidence="1">
    <location>
        <begin position="132"/>
        <end position="156"/>
    </location>
</feature>
<proteinExistence type="predicted"/>
<dbReference type="EMBL" id="CACVBM020001149">
    <property type="protein sequence ID" value="CAA7034533.1"/>
    <property type="molecule type" value="Genomic_DNA"/>
</dbReference>
<sequence>MLNEKCRTSENNNLKAKARRANKGNNLHTAVRDRTTARYRPKERTNKRTGNNKPKGRDNINLGFHNSRATNSKFRNSREEASENEKQGHTWRDWRGGATREREAVELVVDGTGEMVVVAERSEANTRAGNNPDKELPPPAQRHQEANSKSSEDTREGNQSPRSRQRRSVLGG</sequence>
<feature type="compositionally biased region" description="Basic and acidic residues" evidence="1">
    <location>
        <begin position="30"/>
        <end position="46"/>
    </location>
</feature>
<comment type="caution">
    <text evidence="2">The sequence shown here is derived from an EMBL/GenBank/DDBJ whole genome shotgun (WGS) entry which is preliminary data.</text>
</comment>
<keyword evidence="3" id="KW-1185">Reference proteome</keyword>
<evidence type="ECO:0000313" key="3">
    <source>
        <dbReference type="Proteomes" id="UP000467841"/>
    </source>
</evidence>
<evidence type="ECO:0000313" key="2">
    <source>
        <dbReference type="EMBL" id="CAA7034533.1"/>
    </source>
</evidence>
<feature type="compositionally biased region" description="Basic and acidic residues" evidence="1">
    <location>
        <begin position="76"/>
        <end position="105"/>
    </location>
</feature>
<name>A0A6D2JBC0_9BRAS</name>
<dbReference type="Proteomes" id="UP000467841">
    <property type="component" value="Unassembled WGS sequence"/>
</dbReference>
<feature type="region of interest" description="Disordered" evidence="1">
    <location>
        <begin position="1"/>
        <end position="172"/>
    </location>
</feature>
<feature type="compositionally biased region" description="Basic residues" evidence="1">
    <location>
        <begin position="163"/>
        <end position="172"/>
    </location>
</feature>
<organism evidence="2 3">
    <name type="scientific">Microthlaspi erraticum</name>
    <dbReference type="NCBI Taxonomy" id="1685480"/>
    <lineage>
        <taxon>Eukaryota</taxon>
        <taxon>Viridiplantae</taxon>
        <taxon>Streptophyta</taxon>
        <taxon>Embryophyta</taxon>
        <taxon>Tracheophyta</taxon>
        <taxon>Spermatophyta</taxon>
        <taxon>Magnoliopsida</taxon>
        <taxon>eudicotyledons</taxon>
        <taxon>Gunneridae</taxon>
        <taxon>Pentapetalae</taxon>
        <taxon>rosids</taxon>
        <taxon>malvids</taxon>
        <taxon>Brassicales</taxon>
        <taxon>Brassicaceae</taxon>
        <taxon>Coluteocarpeae</taxon>
        <taxon>Microthlaspi</taxon>
    </lineage>
</organism>
<dbReference type="AlphaFoldDB" id="A0A6D2JBC0"/>
<reference evidence="2" key="1">
    <citation type="submission" date="2020-01" db="EMBL/GenBank/DDBJ databases">
        <authorList>
            <person name="Mishra B."/>
        </authorList>
    </citation>
    <scope>NUCLEOTIDE SEQUENCE [LARGE SCALE GENOMIC DNA]</scope>
</reference>